<gene>
    <name evidence="7" type="ORF">GCM10009691_24480</name>
</gene>
<organism evidence="7 8">
    <name type="scientific">Brevibacterium picturae</name>
    <dbReference type="NCBI Taxonomy" id="260553"/>
    <lineage>
        <taxon>Bacteria</taxon>
        <taxon>Bacillati</taxon>
        <taxon>Actinomycetota</taxon>
        <taxon>Actinomycetes</taxon>
        <taxon>Micrococcales</taxon>
        <taxon>Brevibacteriaceae</taxon>
        <taxon>Brevibacterium</taxon>
    </lineage>
</organism>
<protein>
    <recommendedName>
        <fullName evidence="9">Membrane protein involved in the export of O-antigen and teichoic acid</fullName>
    </recommendedName>
</protein>
<evidence type="ECO:0000256" key="4">
    <source>
        <dbReference type="ARBA" id="ARBA00022989"/>
    </source>
</evidence>
<evidence type="ECO:0000256" key="2">
    <source>
        <dbReference type="ARBA" id="ARBA00022475"/>
    </source>
</evidence>
<feature type="transmembrane region" description="Helical" evidence="6">
    <location>
        <begin position="101"/>
        <end position="121"/>
    </location>
</feature>
<feature type="transmembrane region" description="Helical" evidence="6">
    <location>
        <begin position="329"/>
        <end position="348"/>
    </location>
</feature>
<evidence type="ECO:0000313" key="7">
    <source>
        <dbReference type="EMBL" id="GAA1549103.1"/>
    </source>
</evidence>
<feature type="transmembrane region" description="Helical" evidence="6">
    <location>
        <begin position="133"/>
        <end position="153"/>
    </location>
</feature>
<proteinExistence type="predicted"/>
<keyword evidence="8" id="KW-1185">Reference proteome</keyword>
<dbReference type="PANTHER" id="PTHR30250:SF11">
    <property type="entry name" value="O-ANTIGEN TRANSPORTER-RELATED"/>
    <property type="match status" value="1"/>
</dbReference>
<dbReference type="Proteomes" id="UP001501791">
    <property type="component" value="Unassembled WGS sequence"/>
</dbReference>
<sequence length="439" mass="46690">MPKGAFLLVTIGNIVSAAAQWYIIWLFARQDGAHAVGQYSALLAFLTPIFISAQLGLRNLYISLQRHVRWNVYLGLRLSTIIISSATALSIIWYLGGVFDWQLATAVLVIKISDSLADLFFARLQRAERLTAFGMLLIADACATTAVVTVIMLTTGSVIAAVWGAAATGVLAACITVALGLSAPSEPMQHSSPGLAVSPLEFVDRKRTVHEIWALLRAGVPLSLMQGIYSLLSYVPLGVVGMFGSASDVGRYASAAYLVVFANLVGASAETVLLPGYRRRFQATGRTDLLRSITAHSLITFLALSPLIVLAVIVGPNLITAVYGPEFSISRLAVLFLALAACITMPTYMMSAALLVFNRYWATTVIGAASVLSVLGAGFIAGTFGLEAVEAGCFALLVGSLVRYSGELVLCHLPRQLSAHRSGTTEHAVQVLKTSKVPK</sequence>
<feature type="transmembrane region" description="Helical" evidence="6">
    <location>
        <begin position="255"/>
        <end position="277"/>
    </location>
</feature>
<feature type="transmembrane region" description="Helical" evidence="6">
    <location>
        <begin position="298"/>
        <end position="323"/>
    </location>
</feature>
<feature type="transmembrane region" description="Helical" evidence="6">
    <location>
        <begin position="41"/>
        <end position="62"/>
    </location>
</feature>
<feature type="transmembrane region" description="Helical" evidence="6">
    <location>
        <begin position="74"/>
        <end position="95"/>
    </location>
</feature>
<feature type="transmembrane region" description="Helical" evidence="6">
    <location>
        <begin position="360"/>
        <end position="382"/>
    </location>
</feature>
<keyword evidence="5 6" id="KW-0472">Membrane</keyword>
<feature type="transmembrane region" description="Helical" evidence="6">
    <location>
        <begin position="214"/>
        <end position="235"/>
    </location>
</feature>
<dbReference type="EMBL" id="BAAALY010000011">
    <property type="protein sequence ID" value="GAA1549103.1"/>
    <property type="molecule type" value="Genomic_DNA"/>
</dbReference>
<evidence type="ECO:0000313" key="8">
    <source>
        <dbReference type="Proteomes" id="UP001501791"/>
    </source>
</evidence>
<accession>A0ABP4MRF0</accession>
<dbReference type="PANTHER" id="PTHR30250">
    <property type="entry name" value="PST FAMILY PREDICTED COLANIC ACID TRANSPORTER"/>
    <property type="match status" value="1"/>
</dbReference>
<evidence type="ECO:0000256" key="3">
    <source>
        <dbReference type="ARBA" id="ARBA00022692"/>
    </source>
</evidence>
<name>A0ABP4MRF0_9MICO</name>
<keyword evidence="2" id="KW-1003">Cell membrane</keyword>
<evidence type="ECO:0000256" key="6">
    <source>
        <dbReference type="SAM" id="Phobius"/>
    </source>
</evidence>
<evidence type="ECO:0008006" key="9">
    <source>
        <dbReference type="Google" id="ProtNLM"/>
    </source>
</evidence>
<keyword evidence="3 6" id="KW-0812">Transmembrane</keyword>
<feature type="transmembrane region" description="Helical" evidence="6">
    <location>
        <begin position="159"/>
        <end position="181"/>
    </location>
</feature>
<dbReference type="RefSeq" id="WP_346036279.1">
    <property type="nucleotide sequence ID" value="NZ_BAAALY010000011.1"/>
</dbReference>
<evidence type="ECO:0000256" key="1">
    <source>
        <dbReference type="ARBA" id="ARBA00004651"/>
    </source>
</evidence>
<comment type="subcellular location">
    <subcellularLocation>
        <location evidence="1">Cell membrane</location>
        <topology evidence="1">Multi-pass membrane protein</topology>
    </subcellularLocation>
</comment>
<evidence type="ECO:0000256" key="5">
    <source>
        <dbReference type="ARBA" id="ARBA00023136"/>
    </source>
</evidence>
<dbReference type="InterPro" id="IPR050833">
    <property type="entry name" value="Poly_Biosynth_Transport"/>
</dbReference>
<keyword evidence="4 6" id="KW-1133">Transmembrane helix</keyword>
<comment type="caution">
    <text evidence="7">The sequence shown here is derived from an EMBL/GenBank/DDBJ whole genome shotgun (WGS) entry which is preliminary data.</text>
</comment>
<reference evidence="8" key="1">
    <citation type="journal article" date="2019" name="Int. J. Syst. Evol. Microbiol.">
        <title>The Global Catalogue of Microorganisms (GCM) 10K type strain sequencing project: providing services to taxonomists for standard genome sequencing and annotation.</title>
        <authorList>
            <consortium name="The Broad Institute Genomics Platform"/>
            <consortium name="The Broad Institute Genome Sequencing Center for Infectious Disease"/>
            <person name="Wu L."/>
            <person name="Ma J."/>
        </authorList>
    </citation>
    <scope>NUCLEOTIDE SEQUENCE [LARGE SCALE GENOMIC DNA]</scope>
    <source>
        <strain evidence="8">JCM 13319</strain>
    </source>
</reference>